<evidence type="ECO:0000259" key="6">
    <source>
        <dbReference type="PROSITE" id="PS50850"/>
    </source>
</evidence>
<keyword evidence="3" id="KW-0812">Transmembrane</keyword>
<dbReference type="AlphaFoldDB" id="A0A0B4HYM8"/>
<accession>A0A0B4HYM8</accession>
<dbReference type="InterPro" id="IPR036259">
    <property type="entry name" value="MFS_trans_sf"/>
</dbReference>
<keyword evidence="5" id="KW-0472">Membrane</keyword>
<dbReference type="GO" id="GO:0000329">
    <property type="term" value="C:fungal-type vacuole membrane"/>
    <property type="evidence" value="ECO:0007669"/>
    <property type="project" value="TreeGrafter"/>
</dbReference>
<protein>
    <submittedName>
        <fullName evidence="7">Major facilitator superfamily domain, general substrate transporter</fullName>
    </submittedName>
</protein>
<evidence type="ECO:0000256" key="4">
    <source>
        <dbReference type="ARBA" id="ARBA00022989"/>
    </source>
</evidence>
<dbReference type="InterPro" id="IPR011701">
    <property type="entry name" value="MFS"/>
</dbReference>
<dbReference type="GO" id="GO:0015174">
    <property type="term" value="F:basic amino acid transmembrane transporter activity"/>
    <property type="evidence" value="ECO:0007669"/>
    <property type="project" value="TreeGrafter"/>
</dbReference>
<sequence length="86" mass="8504">MLGQAIAGAGGGATNAISTFVGADLVPLRKRGVIQGVNNIAMGCGTGLGGFVGGLLNQLAGWRAAFFNVDTGPSDCRGTRLVGNPT</sequence>
<dbReference type="GO" id="GO:0012505">
    <property type="term" value="C:endomembrane system"/>
    <property type="evidence" value="ECO:0007669"/>
    <property type="project" value="UniProtKB-SubCell"/>
</dbReference>
<organism evidence="7 8">
    <name type="scientific">Metarhizium guizhouense (strain ARSEF 977)</name>
    <dbReference type="NCBI Taxonomy" id="1276136"/>
    <lineage>
        <taxon>Eukaryota</taxon>
        <taxon>Fungi</taxon>
        <taxon>Dikarya</taxon>
        <taxon>Ascomycota</taxon>
        <taxon>Pezizomycotina</taxon>
        <taxon>Sordariomycetes</taxon>
        <taxon>Hypocreomycetidae</taxon>
        <taxon>Hypocreales</taxon>
        <taxon>Clavicipitaceae</taxon>
        <taxon>Metarhizium</taxon>
    </lineage>
</organism>
<dbReference type="PANTHER" id="PTHR23501">
    <property type="entry name" value="MAJOR FACILITATOR SUPERFAMILY"/>
    <property type="match status" value="1"/>
</dbReference>
<name>A0A0B4HYM8_METGA</name>
<dbReference type="PANTHER" id="PTHR23501:SF191">
    <property type="entry name" value="VACUOLAR BASIC AMINO ACID TRANSPORTER 4"/>
    <property type="match status" value="1"/>
</dbReference>
<keyword evidence="4" id="KW-1133">Transmembrane helix</keyword>
<dbReference type="Pfam" id="PF07690">
    <property type="entry name" value="MFS_1"/>
    <property type="match status" value="1"/>
</dbReference>
<keyword evidence="8" id="KW-1185">Reference proteome</keyword>
<comment type="caution">
    <text evidence="7">The sequence shown here is derived from an EMBL/GenBank/DDBJ whole genome shotgun (WGS) entry which is preliminary data.</text>
</comment>
<feature type="domain" description="Major facilitator superfamily (MFS) profile" evidence="6">
    <location>
        <begin position="1"/>
        <end position="86"/>
    </location>
</feature>
<dbReference type="PROSITE" id="PS50850">
    <property type="entry name" value="MFS"/>
    <property type="match status" value="1"/>
</dbReference>
<dbReference type="SUPFAM" id="SSF103473">
    <property type="entry name" value="MFS general substrate transporter"/>
    <property type="match status" value="1"/>
</dbReference>
<evidence type="ECO:0000256" key="3">
    <source>
        <dbReference type="ARBA" id="ARBA00022692"/>
    </source>
</evidence>
<reference evidence="7 8" key="1">
    <citation type="journal article" date="2014" name="Proc. Natl. Acad. Sci. U.S.A.">
        <title>Trajectory and genomic determinants of fungal-pathogen speciation and host adaptation.</title>
        <authorList>
            <person name="Hu X."/>
            <person name="Xiao G."/>
            <person name="Zheng P."/>
            <person name="Shang Y."/>
            <person name="Su Y."/>
            <person name="Zhang X."/>
            <person name="Liu X."/>
            <person name="Zhan S."/>
            <person name="St Leger R.J."/>
            <person name="Wang C."/>
        </authorList>
    </citation>
    <scope>NUCLEOTIDE SEQUENCE [LARGE SCALE GENOMIC DNA]</scope>
    <source>
        <strain evidence="7 8">ARSEF 977</strain>
    </source>
</reference>
<evidence type="ECO:0000313" key="7">
    <source>
        <dbReference type="EMBL" id="KID84854.1"/>
    </source>
</evidence>
<dbReference type="InterPro" id="IPR020846">
    <property type="entry name" value="MFS_dom"/>
</dbReference>
<evidence type="ECO:0000256" key="2">
    <source>
        <dbReference type="ARBA" id="ARBA00022448"/>
    </source>
</evidence>
<dbReference type="Proteomes" id="UP000031192">
    <property type="component" value="Unassembled WGS sequence"/>
</dbReference>
<evidence type="ECO:0000256" key="1">
    <source>
        <dbReference type="ARBA" id="ARBA00004127"/>
    </source>
</evidence>
<keyword evidence="2" id="KW-0813">Transport</keyword>
<dbReference type="HOGENOM" id="CLU_2498333_0_0_1"/>
<proteinExistence type="predicted"/>
<evidence type="ECO:0000313" key="8">
    <source>
        <dbReference type="Proteomes" id="UP000031192"/>
    </source>
</evidence>
<dbReference type="EMBL" id="AZNH01000037">
    <property type="protein sequence ID" value="KID84854.1"/>
    <property type="molecule type" value="Genomic_DNA"/>
</dbReference>
<gene>
    <name evidence="7" type="ORF">MGU_08004</name>
</gene>
<comment type="subcellular location">
    <subcellularLocation>
        <location evidence="1">Endomembrane system</location>
        <topology evidence="1">Multi-pass membrane protein</topology>
    </subcellularLocation>
</comment>
<dbReference type="Gene3D" id="1.20.1250.20">
    <property type="entry name" value="MFS general substrate transporter like domains"/>
    <property type="match status" value="1"/>
</dbReference>
<evidence type="ECO:0000256" key="5">
    <source>
        <dbReference type="ARBA" id="ARBA00023136"/>
    </source>
</evidence>